<dbReference type="OrthoDB" id="2721173at2"/>
<dbReference type="RefSeq" id="WP_072710601.1">
    <property type="nucleotide sequence ID" value="NZ_FRCF01000011.1"/>
</dbReference>
<protein>
    <submittedName>
        <fullName evidence="2">Uncharacterized protein</fullName>
    </submittedName>
</protein>
<reference evidence="2 3" key="1">
    <citation type="submission" date="2016-11" db="EMBL/GenBank/DDBJ databases">
        <authorList>
            <person name="Jaros S."/>
            <person name="Januszkiewicz K."/>
            <person name="Wedrychowicz H."/>
        </authorList>
    </citation>
    <scope>NUCLEOTIDE SEQUENCE [LARGE SCALE GENOMIC DNA]</scope>
    <source>
        <strain evidence="2 3">DSM 16010</strain>
    </source>
</reference>
<evidence type="ECO:0000256" key="1">
    <source>
        <dbReference type="SAM" id="Phobius"/>
    </source>
</evidence>
<proteinExistence type="predicted"/>
<dbReference type="Proteomes" id="UP000184206">
    <property type="component" value="Unassembled WGS sequence"/>
</dbReference>
<keyword evidence="1" id="KW-0812">Transmembrane</keyword>
<organism evidence="2 3">
    <name type="scientific">Lacicoccus alkaliphilus DSM 16010</name>
    <dbReference type="NCBI Taxonomy" id="1123231"/>
    <lineage>
        <taxon>Bacteria</taxon>
        <taxon>Bacillati</taxon>
        <taxon>Bacillota</taxon>
        <taxon>Bacilli</taxon>
        <taxon>Bacillales</taxon>
        <taxon>Salinicoccaceae</taxon>
        <taxon>Lacicoccus</taxon>
    </lineage>
</organism>
<name>A0A1M7IWU5_9BACL</name>
<gene>
    <name evidence="2" type="ORF">SAMN02745189_02182</name>
</gene>
<keyword evidence="1" id="KW-0472">Membrane</keyword>
<accession>A0A1M7IWU5</accession>
<dbReference type="AlphaFoldDB" id="A0A1M7IWU5"/>
<evidence type="ECO:0000313" key="3">
    <source>
        <dbReference type="Proteomes" id="UP000184206"/>
    </source>
</evidence>
<sequence>MNDNKISFLVYGVFFLILPVVHLGDMLINGTPLPLLTFYSLIIVAIMSFCFSYLAPNFGKNESADKHRIIRRSIMTGFTALLVSMAVALPLVMLGVFEIHIFHLVLIFITILVAAGFISAVIYSKRNLEAR</sequence>
<feature type="transmembrane region" description="Helical" evidence="1">
    <location>
        <begin position="36"/>
        <end position="54"/>
    </location>
</feature>
<feature type="transmembrane region" description="Helical" evidence="1">
    <location>
        <begin position="74"/>
        <end position="95"/>
    </location>
</feature>
<keyword evidence="1" id="KW-1133">Transmembrane helix</keyword>
<dbReference type="EMBL" id="FRCF01000011">
    <property type="protein sequence ID" value="SHM45113.1"/>
    <property type="molecule type" value="Genomic_DNA"/>
</dbReference>
<evidence type="ECO:0000313" key="2">
    <source>
        <dbReference type="EMBL" id="SHM45113.1"/>
    </source>
</evidence>
<feature type="transmembrane region" description="Helical" evidence="1">
    <location>
        <begin position="101"/>
        <end position="123"/>
    </location>
</feature>
<keyword evidence="3" id="KW-1185">Reference proteome</keyword>
<feature type="transmembrane region" description="Helical" evidence="1">
    <location>
        <begin position="7"/>
        <end position="24"/>
    </location>
</feature>